<comment type="caution">
    <text evidence="1">The sequence shown here is derived from an EMBL/GenBank/DDBJ whole genome shotgun (WGS) entry which is preliminary data.</text>
</comment>
<dbReference type="AlphaFoldDB" id="K2PYH7"/>
<evidence type="ECO:0000313" key="2">
    <source>
        <dbReference type="Proteomes" id="UP000006787"/>
    </source>
</evidence>
<dbReference type="PATRIC" id="fig|1231377.3.peg.59"/>
<proteinExistence type="predicted"/>
<evidence type="ECO:0000313" key="1">
    <source>
        <dbReference type="EMBL" id="EKF52486.1"/>
    </source>
</evidence>
<dbReference type="RefSeq" id="WP_003134454.1">
    <property type="nucleotide sequence ID" value="NZ_AMQS01000001.1"/>
</dbReference>
<protein>
    <submittedName>
        <fullName evidence="1">Uncharacterized protein</fullName>
    </submittedName>
</protein>
<dbReference type="Proteomes" id="UP000006787">
    <property type="component" value="Unassembled WGS sequence"/>
</dbReference>
<dbReference type="EMBL" id="AMQS01000001">
    <property type="protein sequence ID" value="EKF52486.1"/>
    <property type="molecule type" value="Genomic_DNA"/>
</dbReference>
<sequence length="120" mass="14666">MDFTKEQQDFIRKELSEFVELLNRTYPSYNFIPFAFLYKGTQNAQYLGFYKYAPRQYENGTKYFKDKFYWNFAKYPDFSIVLKEQNSKHLTENIEIKDWYVNFLKSLINTNELSGFFDPF</sequence>
<gene>
    <name evidence="1" type="ORF">C426_0060</name>
</gene>
<reference evidence="1 2" key="1">
    <citation type="journal article" date="2012" name="J. Bacteriol.">
        <title>Genome Sequence of the Bacteriocin-Producing Strain Lactococcus garvieae DCC43.</title>
        <authorList>
            <person name="Gabrielsen C."/>
            <person name="Brede D.A."/>
            <person name="Hernandez P.E."/>
            <person name="Nes I.F."/>
            <person name="Diep D.B."/>
        </authorList>
    </citation>
    <scope>NUCLEOTIDE SEQUENCE [LARGE SCALE GENOMIC DNA]</scope>
    <source>
        <strain evidence="1 2">DCC43</strain>
    </source>
</reference>
<accession>K2PYH7</accession>
<name>K2PYH7_9LACT</name>
<organism evidence="1 2">
    <name type="scientific">Lactococcus garvieae DCC43</name>
    <dbReference type="NCBI Taxonomy" id="1231377"/>
    <lineage>
        <taxon>Bacteria</taxon>
        <taxon>Bacillati</taxon>
        <taxon>Bacillota</taxon>
        <taxon>Bacilli</taxon>
        <taxon>Lactobacillales</taxon>
        <taxon>Streptococcaceae</taxon>
        <taxon>Lactococcus</taxon>
    </lineage>
</organism>